<gene>
    <name evidence="4" type="ORF">CEP54_011682</name>
</gene>
<evidence type="ECO:0000313" key="4">
    <source>
        <dbReference type="EMBL" id="RSL50930.1"/>
    </source>
</evidence>
<dbReference type="Gene3D" id="3.40.50.300">
    <property type="entry name" value="P-loop containing nucleotide triphosphate hydrolases"/>
    <property type="match status" value="1"/>
</dbReference>
<evidence type="ECO:0008006" key="6">
    <source>
        <dbReference type="Google" id="ProtNLM"/>
    </source>
</evidence>
<protein>
    <recommendedName>
        <fullName evidence="6">ADP-ribosylation factor</fullName>
    </recommendedName>
</protein>
<dbReference type="GO" id="GO:0003924">
    <property type="term" value="F:GTPase activity"/>
    <property type="evidence" value="ECO:0007669"/>
    <property type="project" value="InterPro"/>
</dbReference>
<feature type="binding site" evidence="3">
    <location>
        <position position="27"/>
    </location>
    <ligand>
        <name>GTP</name>
        <dbReference type="ChEBI" id="CHEBI:37565"/>
    </ligand>
</feature>
<dbReference type="OrthoDB" id="442317at2759"/>
<sequence>MRLLSTVLEIDTVIRNGQCFDLFDYDGDEKYRAAWKSFFAPRDAIVFVVDSVDRDSMDEAREELHRLLLAEILKLKPVVEAMSVDELVDVLGIRDELEKGKRCHILGSSALDGRGLAEGLEWIRRYLEEHGREWK</sequence>
<keyword evidence="5" id="KW-1185">Reference proteome</keyword>
<dbReference type="InterPro" id="IPR024156">
    <property type="entry name" value="Small_GTPase_ARF"/>
</dbReference>
<comment type="caution">
    <text evidence="4">The sequence shown here is derived from an EMBL/GenBank/DDBJ whole genome shotgun (WGS) entry which is preliminary data.</text>
</comment>
<evidence type="ECO:0000256" key="1">
    <source>
        <dbReference type="ARBA" id="ARBA00022741"/>
    </source>
</evidence>
<dbReference type="InterPro" id="IPR027417">
    <property type="entry name" value="P-loop_NTPase"/>
</dbReference>
<accession>A0A428PCX7</accession>
<keyword evidence="1 3" id="KW-0547">Nucleotide-binding</keyword>
<dbReference type="InterPro" id="IPR006689">
    <property type="entry name" value="Small_GTPase_ARF/SAR"/>
</dbReference>
<reference evidence="4 5" key="1">
    <citation type="submission" date="2017-06" db="EMBL/GenBank/DDBJ databases">
        <title>Comparative genomic analysis of Ambrosia Fusariam Clade fungi.</title>
        <authorList>
            <person name="Stajich J.E."/>
            <person name="Carrillo J."/>
            <person name="Kijimoto T."/>
            <person name="Eskalen A."/>
            <person name="O'Donnell K."/>
            <person name="Kasson M."/>
        </authorList>
    </citation>
    <scope>NUCLEOTIDE SEQUENCE [LARGE SCALE GENOMIC DNA]</scope>
    <source>
        <strain evidence="4 5">NRRL62584</strain>
    </source>
</reference>
<evidence type="ECO:0000256" key="2">
    <source>
        <dbReference type="ARBA" id="ARBA00023134"/>
    </source>
</evidence>
<dbReference type="Pfam" id="PF00025">
    <property type="entry name" value="Arf"/>
    <property type="match status" value="1"/>
</dbReference>
<dbReference type="PANTHER" id="PTHR11711">
    <property type="entry name" value="ADP RIBOSYLATION FACTOR-RELATED"/>
    <property type="match status" value="1"/>
</dbReference>
<dbReference type="Proteomes" id="UP000288168">
    <property type="component" value="Unassembled WGS sequence"/>
</dbReference>
<dbReference type="STRING" id="1325734.A0A428PCX7"/>
<dbReference type="AlphaFoldDB" id="A0A428PCX7"/>
<keyword evidence="2 3" id="KW-0342">GTP-binding</keyword>
<proteinExistence type="predicted"/>
<dbReference type="EMBL" id="NKCI01000156">
    <property type="protein sequence ID" value="RSL50930.1"/>
    <property type="molecule type" value="Genomic_DNA"/>
</dbReference>
<evidence type="ECO:0000256" key="3">
    <source>
        <dbReference type="PIRSR" id="PIRSR606689-1"/>
    </source>
</evidence>
<dbReference type="SUPFAM" id="SSF52540">
    <property type="entry name" value="P-loop containing nucleoside triphosphate hydrolases"/>
    <property type="match status" value="1"/>
</dbReference>
<dbReference type="GO" id="GO:0005525">
    <property type="term" value="F:GTP binding"/>
    <property type="evidence" value="ECO:0007669"/>
    <property type="project" value="UniProtKB-KW"/>
</dbReference>
<evidence type="ECO:0000313" key="5">
    <source>
        <dbReference type="Proteomes" id="UP000288168"/>
    </source>
</evidence>
<organism evidence="4 5">
    <name type="scientific">Fusarium duplospermum</name>
    <dbReference type="NCBI Taxonomy" id="1325734"/>
    <lineage>
        <taxon>Eukaryota</taxon>
        <taxon>Fungi</taxon>
        <taxon>Dikarya</taxon>
        <taxon>Ascomycota</taxon>
        <taxon>Pezizomycotina</taxon>
        <taxon>Sordariomycetes</taxon>
        <taxon>Hypocreomycetidae</taxon>
        <taxon>Hypocreales</taxon>
        <taxon>Nectriaceae</taxon>
        <taxon>Fusarium</taxon>
        <taxon>Fusarium solani species complex</taxon>
    </lineage>
</organism>
<dbReference type="SMART" id="SM00177">
    <property type="entry name" value="ARF"/>
    <property type="match status" value="1"/>
</dbReference>
<name>A0A428PCX7_9HYPO</name>